<reference evidence="1 2" key="1">
    <citation type="submission" date="2021-01" db="EMBL/GenBank/DDBJ databases">
        <title>Whole genome shotgun sequence of Asanoa iriomotensis NBRC 100142.</title>
        <authorList>
            <person name="Komaki H."/>
            <person name="Tamura T."/>
        </authorList>
    </citation>
    <scope>NUCLEOTIDE SEQUENCE [LARGE SCALE GENOMIC DNA]</scope>
    <source>
        <strain evidence="1 2">NBRC 100142</strain>
    </source>
</reference>
<dbReference type="RefSeq" id="WP_203702576.1">
    <property type="nucleotide sequence ID" value="NZ_BAAALU010000001.1"/>
</dbReference>
<sequence>MRHAESSKNIEDRFAGVEEGDALTHQSWSETAAAAEHVRDFMTRLQIQELLVLSSDSPRSMHSGEVLSSILQAEHRIDSQLRSVVNPETAGVSYSELVAKDPLMAQQWNLYRGGVFNSYAIGDIARNTRPYERVVREKLVALKRLDVELALVVGHRSFITSSLINVARARLGYPAGFFGFVPLGHLSLCALRKTRQGDWTISFVNVAPSDLSTLGVALLRAEEQ</sequence>
<dbReference type="Pfam" id="PF00300">
    <property type="entry name" value="His_Phos_1"/>
    <property type="match status" value="1"/>
</dbReference>
<keyword evidence="2" id="KW-1185">Reference proteome</keyword>
<evidence type="ECO:0000313" key="1">
    <source>
        <dbReference type="EMBL" id="GIF56686.1"/>
    </source>
</evidence>
<comment type="caution">
    <text evidence="1">The sequence shown here is derived from an EMBL/GenBank/DDBJ whole genome shotgun (WGS) entry which is preliminary data.</text>
</comment>
<gene>
    <name evidence="1" type="ORF">Air01nite_27810</name>
</gene>
<dbReference type="InterPro" id="IPR029033">
    <property type="entry name" value="His_PPase_superfam"/>
</dbReference>
<dbReference type="SUPFAM" id="SSF53254">
    <property type="entry name" value="Phosphoglycerate mutase-like"/>
    <property type="match status" value="1"/>
</dbReference>
<dbReference type="EMBL" id="BONC01000016">
    <property type="protein sequence ID" value="GIF56686.1"/>
    <property type="molecule type" value="Genomic_DNA"/>
</dbReference>
<accession>A0ABQ4C1L7</accession>
<evidence type="ECO:0000313" key="2">
    <source>
        <dbReference type="Proteomes" id="UP000624325"/>
    </source>
</evidence>
<name>A0ABQ4C1L7_9ACTN</name>
<dbReference type="Proteomes" id="UP000624325">
    <property type="component" value="Unassembled WGS sequence"/>
</dbReference>
<organism evidence="1 2">
    <name type="scientific">Asanoa iriomotensis</name>
    <dbReference type="NCBI Taxonomy" id="234613"/>
    <lineage>
        <taxon>Bacteria</taxon>
        <taxon>Bacillati</taxon>
        <taxon>Actinomycetota</taxon>
        <taxon>Actinomycetes</taxon>
        <taxon>Micromonosporales</taxon>
        <taxon>Micromonosporaceae</taxon>
        <taxon>Asanoa</taxon>
    </lineage>
</organism>
<evidence type="ECO:0008006" key="3">
    <source>
        <dbReference type="Google" id="ProtNLM"/>
    </source>
</evidence>
<protein>
    <recommendedName>
        <fullName evidence="3">Phosphoglycerate mutase</fullName>
    </recommendedName>
</protein>
<dbReference type="Gene3D" id="3.40.50.1240">
    <property type="entry name" value="Phosphoglycerate mutase-like"/>
    <property type="match status" value="1"/>
</dbReference>
<proteinExistence type="predicted"/>
<dbReference type="InterPro" id="IPR013078">
    <property type="entry name" value="His_Pase_superF_clade-1"/>
</dbReference>